<proteinExistence type="predicted"/>
<dbReference type="EMBL" id="KN834840">
    <property type="protein sequence ID" value="KIK52595.1"/>
    <property type="molecule type" value="Genomic_DNA"/>
</dbReference>
<dbReference type="Proteomes" id="UP000053593">
    <property type="component" value="Unassembled WGS sequence"/>
</dbReference>
<organism evidence="1 2">
    <name type="scientific">Collybiopsis luxurians FD-317 M1</name>
    <dbReference type="NCBI Taxonomy" id="944289"/>
    <lineage>
        <taxon>Eukaryota</taxon>
        <taxon>Fungi</taxon>
        <taxon>Dikarya</taxon>
        <taxon>Basidiomycota</taxon>
        <taxon>Agaricomycotina</taxon>
        <taxon>Agaricomycetes</taxon>
        <taxon>Agaricomycetidae</taxon>
        <taxon>Agaricales</taxon>
        <taxon>Marasmiineae</taxon>
        <taxon>Omphalotaceae</taxon>
        <taxon>Collybiopsis</taxon>
        <taxon>Collybiopsis luxurians</taxon>
    </lineage>
</organism>
<gene>
    <name evidence="1" type="ORF">GYMLUDRAFT_251088</name>
</gene>
<dbReference type="HOGENOM" id="CLU_1468324_0_0_1"/>
<accession>A0A0D0AQJ1</accession>
<name>A0A0D0AQJ1_9AGAR</name>
<sequence length="184" mass="21075">MLKIFQTRARLQYLCQKLSRHELGELFSDRKEVYESLRHKISENEGLLKGFVKIFLELHVLVPLDFQVLARFKVLNFSSIVQAENRQSNSIADLQSEFHNLTAIQDQVQEVRKHMEILLHKWETIKSILENLTPLFDGSTATGHAHAPENRPHPTQTLARAKAALVCIFSHFSSLSLAHINIGL</sequence>
<reference evidence="1 2" key="1">
    <citation type="submission" date="2014-04" db="EMBL/GenBank/DDBJ databases">
        <title>Evolutionary Origins and Diversification of the Mycorrhizal Mutualists.</title>
        <authorList>
            <consortium name="DOE Joint Genome Institute"/>
            <consortium name="Mycorrhizal Genomics Consortium"/>
            <person name="Kohler A."/>
            <person name="Kuo A."/>
            <person name="Nagy L.G."/>
            <person name="Floudas D."/>
            <person name="Copeland A."/>
            <person name="Barry K.W."/>
            <person name="Cichocki N."/>
            <person name="Veneault-Fourrey C."/>
            <person name="LaButti K."/>
            <person name="Lindquist E.A."/>
            <person name="Lipzen A."/>
            <person name="Lundell T."/>
            <person name="Morin E."/>
            <person name="Murat C."/>
            <person name="Riley R."/>
            <person name="Ohm R."/>
            <person name="Sun H."/>
            <person name="Tunlid A."/>
            <person name="Henrissat B."/>
            <person name="Grigoriev I.V."/>
            <person name="Hibbett D.S."/>
            <person name="Martin F."/>
        </authorList>
    </citation>
    <scope>NUCLEOTIDE SEQUENCE [LARGE SCALE GENOMIC DNA]</scope>
    <source>
        <strain evidence="1 2">FD-317 M1</strain>
    </source>
</reference>
<evidence type="ECO:0000313" key="1">
    <source>
        <dbReference type="EMBL" id="KIK52595.1"/>
    </source>
</evidence>
<keyword evidence="2" id="KW-1185">Reference proteome</keyword>
<protein>
    <submittedName>
        <fullName evidence="1">Uncharacterized protein</fullName>
    </submittedName>
</protein>
<dbReference type="AlphaFoldDB" id="A0A0D0AQJ1"/>
<evidence type="ECO:0000313" key="2">
    <source>
        <dbReference type="Proteomes" id="UP000053593"/>
    </source>
</evidence>